<protein>
    <submittedName>
        <fullName evidence="5">Uncharacterized protein</fullName>
    </submittedName>
</protein>
<dbReference type="PANTHER" id="PTHR45860:SF1">
    <property type="entry name" value="TRANSLATION INITIATION FACTOR EIF-2B SUBUNIT ALPHA"/>
    <property type="match status" value="1"/>
</dbReference>
<dbReference type="InterPro" id="IPR051501">
    <property type="entry name" value="eIF2B_alpha/beta/delta"/>
</dbReference>
<dbReference type="Gene3D" id="3.40.50.10470">
    <property type="entry name" value="Translation initiation factor eif-2b, domain 2"/>
    <property type="match status" value="1"/>
</dbReference>
<comment type="similarity">
    <text evidence="1 4">Belongs to the eIF-2B alpha/beta/delta subunits family.</text>
</comment>
<dbReference type="Pfam" id="PF01008">
    <property type="entry name" value="IF-2B"/>
    <property type="match status" value="2"/>
</dbReference>
<dbReference type="InterPro" id="IPR037171">
    <property type="entry name" value="NagB/RpiA_transferase-like"/>
</dbReference>
<evidence type="ECO:0000256" key="4">
    <source>
        <dbReference type="RuleBase" id="RU003814"/>
    </source>
</evidence>
<sequence length="129" mass="14426">MAKELMNAKIPVTLILDAAVANMMGQVDMVLEAYRTCILHPKRPQVSVLKMHVRFNSYSAPKVLLRVGGVINYIGTFQTALVARSMSKPVYVASESYKFARLFPLDQMDMSPTIRNSQGLLHSPVRTEN</sequence>
<name>A0ABD3I071_9MARC</name>
<accession>A0ABD3I071</accession>
<dbReference type="InterPro" id="IPR000649">
    <property type="entry name" value="IF-2B-related"/>
</dbReference>
<reference evidence="5 6" key="1">
    <citation type="submission" date="2024-09" db="EMBL/GenBank/DDBJ databases">
        <title>Chromosome-scale assembly of Riccia sorocarpa.</title>
        <authorList>
            <person name="Paukszto L."/>
        </authorList>
    </citation>
    <scope>NUCLEOTIDE SEQUENCE [LARGE SCALE GENOMIC DNA]</scope>
    <source>
        <strain evidence="5">LP-2024</strain>
        <tissue evidence="5">Aerial parts of the thallus</tissue>
    </source>
</reference>
<dbReference type="PANTHER" id="PTHR45860">
    <property type="entry name" value="TRANSLATION INITIATION FACTOR EIF-2B SUBUNIT ALPHA"/>
    <property type="match status" value="1"/>
</dbReference>
<proteinExistence type="inferred from homology"/>
<evidence type="ECO:0000313" key="6">
    <source>
        <dbReference type="Proteomes" id="UP001633002"/>
    </source>
</evidence>
<evidence type="ECO:0000256" key="3">
    <source>
        <dbReference type="ARBA" id="ARBA00022917"/>
    </source>
</evidence>
<dbReference type="GO" id="GO:0003743">
    <property type="term" value="F:translation initiation factor activity"/>
    <property type="evidence" value="ECO:0007669"/>
    <property type="project" value="UniProtKB-KW"/>
</dbReference>
<dbReference type="Proteomes" id="UP001633002">
    <property type="component" value="Unassembled WGS sequence"/>
</dbReference>
<dbReference type="SUPFAM" id="SSF100950">
    <property type="entry name" value="NagB/RpiA/CoA transferase-like"/>
    <property type="match status" value="2"/>
</dbReference>
<dbReference type="AlphaFoldDB" id="A0ABD3I071"/>
<evidence type="ECO:0000313" key="5">
    <source>
        <dbReference type="EMBL" id="KAL3696444.1"/>
    </source>
</evidence>
<organism evidence="5 6">
    <name type="scientific">Riccia sorocarpa</name>
    <dbReference type="NCBI Taxonomy" id="122646"/>
    <lineage>
        <taxon>Eukaryota</taxon>
        <taxon>Viridiplantae</taxon>
        <taxon>Streptophyta</taxon>
        <taxon>Embryophyta</taxon>
        <taxon>Marchantiophyta</taxon>
        <taxon>Marchantiopsida</taxon>
        <taxon>Marchantiidae</taxon>
        <taxon>Marchantiales</taxon>
        <taxon>Ricciaceae</taxon>
        <taxon>Riccia</taxon>
    </lineage>
</organism>
<evidence type="ECO:0000256" key="1">
    <source>
        <dbReference type="ARBA" id="ARBA00007251"/>
    </source>
</evidence>
<keyword evidence="2" id="KW-0396">Initiation factor</keyword>
<gene>
    <name evidence="5" type="ORF">R1sor_010520</name>
</gene>
<keyword evidence="6" id="KW-1185">Reference proteome</keyword>
<evidence type="ECO:0000256" key="2">
    <source>
        <dbReference type="ARBA" id="ARBA00022540"/>
    </source>
</evidence>
<comment type="caution">
    <text evidence="5">The sequence shown here is derived from an EMBL/GenBank/DDBJ whole genome shotgun (WGS) entry which is preliminary data.</text>
</comment>
<keyword evidence="3" id="KW-0648">Protein biosynthesis</keyword>
<dbReference type="InterPro" id="IPR042529">
    <property type="entry name" value="IF_2B-like_C"/>
</dbReference>
<dbReference type="EMBL" id="JBJQOH010000002">
    <property type="protein sequence ID" value="KAL3696444.1"/>
    <property type="molecule type" value="Genomic_DNA"/>
</dbReference>